<accession>A0AAE5BWR5</accession>
<evidence type="ECO:0000313" key="1">
    <source>
        <dbReference type="EMBL" id="NBZ89059.1"/>
    </source>
</evidence>
<dbReference type="RefSeq" id="WP_168775862.1">
    <property type="nucleotide sequence ID" value="NZ_JAABNR010000017.1"/>
</dbReference>
<reference evidence="1" key="1">
    <citation type="submission" date="2020-01" db="EMBL/GenBank/DDBJ databases">
        <authorList>
            <person name="Chen W.-M."/>
        </authorList>
    </citation>
    <scope>NUCLEOTIDE SEQUENCE</scope>
    <source>
        <strain evidence="1">CYK-10</strain>
    </source>
</reference>
<protein>
    <recommendedName>
        <fullName evidence="3">Polysaccharide chain length determinant N-terminal domain-containing protein</fullName>
    </recommendedName>
</protein>
<sequence>MRVLSVALCAVFLLVLWRFWDLPPVYEAASVVQIRPGGDSIPLIESRLLTRDMLETTAARHGVGSVVVLSQAIALHPLTSRAGESMGLPLRDIGLIISVRLGDASQAVRVANDVALQVMDLAEAGQIDAGAERLSLMRSEEYRLWQEVSALRSVPDLDAAGARQLVLLEAEHAEIVQSLAQQEVRARVEGRLKAPPYAILARAHEAQTIVPPLREALTALAAAALALALLSALIGREIRVPSPSAPSADSARSRSS</sequence>
<keyword evidence="2" id="KW-1185">Reference proteome</keyword>
<dbReference type="AlphaFoldDB" id="A0AAE5BWR5"/>
<proteinExistence type="predicted"/>
<dbReference type="EMBL" id="JAABNR010000017">
    <property type="protein sequence ID" value="NBZ89059.1"/>
    <property type="molecule type" value="Genomic_DNA"/>
</dbReference>
<organism evidence="1 2">
    <name type="scientific">Stagnihabitans tardus</name>
    <dbReference type="NCBI Taxonomy" id="2699202"/>
    <lineage>
        <taxon>Bacteria</taxon>
        <taxon>Pseudomonadati</taxon>
        <taxon>Pseudomonadota</taxon>
        <taxon>Alphaproteobacteria</taxon>
        <taxon>Rhodobacterales</taxon>
        <taxon>Paracoccaceae</taxon>
        <taxon>Stagnihabitans</taxon>
    </lineage>
</organism>
<evidence type="ECO:0000313" key="2">
    <source>
        <dbReference type="Proteomes" id="UP001193501"/>
    </source>
</evidence>
<name>A0AAE5BWR5_9RHOB</name>
<gene>
    <name evidence="1" type="ORF">GV832_15820</name>
</gene>
<evidence type="ECO:0008006" key="3">
    <source>
        <dbReference type="Google" id="ProtNLM"/>
    </source>
</evidence>
<comment type="caution">
    <text evidence="1">The sequence shown here is derived from an EMBL/GenBank/DDBJ whole genome shotgun (WGS) entry which is preliminary data.</text>
</comment>
<dbReference type="Proteomes" id="UP001193501">
    <property type="component" value="Unassembled WGS sequence"/>
</dbReference>